<evidence type="ECO:0000259" key="1">
    <source>
        <dbReference type="Pfam" id="PF17389"/>
    </source>
</evidence>
<keyword evidence="3" id="KW-1185">Reference proteome</keyword>
<comment type="caution">
    <text evidence="2">The sequence shown here is derived from an EMBL/GenBank/DDBJ whole genome shotgun (WGS) entry which is preliminary data.</text>
</comment>
<dbReference type="InterPro" id="IPR012341">
    <property type="entry name" value="6hp_glycosidase-like_sf"/>
</dbReference>
<dbReference type="Proteomes" id="UP001055172">
    <property type="component" value="Unassembled WGS sequence"/>
</dbReference>
<dbReference type="InterPro" id="IPR008928">
    <property type="entry name" value="6-hairpin_glycosidase_sf"/>
</dbReference>
<evidence type="ECO:0000313" key="3">
    <source>
        <dbReference type="Proteomes" id="UP001055172"/>
    </source>
</evidence>
<dbReference type="Gene3D" id="2.60.420.10">
    <property type="entry name" value="Maltose phosphorylase, domain 3"/>
    <property type="match status" value="1"/>
</dbReference>
<dbReference type="Gene3D" id="2.60.120.260">
    <property type="entry name" value="Galactose-binding domain-like"/>
    <property type="match status" value="1"/>
</dbReference>
<evidence type="ECO:0000313" key="2">
    <source>
        <dbReference type="EMBL" id="GJC87824.1"/>
    </source>
</evidence>
<sequence length="832" mass="94155">MDCSLLDTTWIWHPDWQDHGNNTAGRFAHFRKTLNLDAVPSEPFKIQITADTRYRLFVNSHNVFTGPVKGDEHLWFYDEVDIQPFLKPGPNRISVRVLRFFHATPFATSFPRLSIPGLFVRTPTSQGCVAVSLQSDASWECAIDHTTLLRVDQKEDDFLHMYEDVNASKISLLHWVPAKPLDLPTSHGISPPWILSPRMIPTPESVPVHPIAIHNIQSPIPRADWEQLVLGQSSPLLLPAGTSHHIEVEVEHHLTAHVSFRFRRPNHNGSMLRVRYSEAYEDEPEFIPYIRRKGDRRDLTKTLYGPEDRYVFAGGLGAQGNADLAYQPDATVFEEFSPFHFRTLRYISIDIEVARESDLEVVAINIDEFHYPLVIRSEFDIPFPTEHQVTYKALWETSVRTLTNCMHDCYEDCPFYEQLQYAMDVRSSCLFTYASSGDDRMARQAIVQLHNSYHPGLGLLASRCPSHQRQVIPNFSLFWVCTVADHYLHYGDGPFTRAFLSTCDGILDSFSRRLDPDTGLIASNLNAIRTHWDFVDWTDEWRPMGIPTAAQRTGTQTFTTFLYAYTLQMIAETVSHLGRPGLAAEYRLRAHEIVQATRKHCWSHNAFTDGVAAAADHARDFSQHNQIWAVLCGAIGGDDARALLGRSLFNEVSDSCESINSTQTPKFTKVSTAMSFYALRALSTAGGDLYDKGFHSFWDPWRVQLAQNLSTWCEDDVTLRSDCHAWSSVPLYEFMAEVAGVRPLEPGWAAITCAPRVKLFRSFNAKVALGGALAPGVARITWSRDDGSTVGRLSVSLEDVPHTDPIRICVALPGRPIEEYLLRAICIEFRLD</sequence>
<dbReference type="EMBL" id="BPPX01000028">
    <property type="protein sequence ID" value="GJC87824.1"/>
    <property type="molecule type" value="Genomic_DNA"/>
</dbReference>
<protein>
    <recommendedName>
        <fullName evidence="1">Alpha-L-rhamnosidase six-hairpin glycosidase domain-containing protein</fullName>
    </recommendedName>
</protein>
<dbReference type="PANTHER" id="PTHR34987">
    <property type="entry name" value="C, PUTATIVE (AFU_ORTHOLOGUE AFUA_3G02880)-RELATED"/>
    <property type="match status" value="1"/>
</dbReference>
<gene>
    <name evidence="2" type="ORF">ColLi_10662</name>
</gene>
<proteinExistence type="predicted"/>
<reference evidence="2 3" key="1">
    <citation type="submission" date="2021-07" db="EMBL/GenBank/DDBJ databases">
        <title>Genome data of Colletotrichum spaethianum.</title>
        <authorList>
            <person name="Utami Y.D."/>
            <person name="Hiruma K."/>
        </authorList>
    </citation>
    <scope>NUCLEOTIDE SEQUENCE [LARGE SCALE GENOMIC DNA]</scope>
    <source>
        <strain evidence="2 3">MAFF 242679</strain>
    </source>
</reference>
<dbReference type="InterPro" id="IPR035396">
    <property type="entry name" value="Bac_rhamnosid6H"/>
</dbReference>
<dbReference type="Gene3D" id="1.50.10.10">
    <property type="match status" value="1"/>
</dbReference>
<dbReference type="AlphaFoldDB" id="A0AA37GV36"/>
<name>A0AA37GV36_9PEZI</name>
<dbReference type="GO" id="GO:0003824">
    <property type="term" value="F:catalytic activity"/>
    <property type="evidence" value="ECO:0007669"/>
    <property type="project" value="UniProtKB-ARBA"/>
</dbReference>
<dbReference type="SUPFAM" id="SSF48208">
    <property type="entry name" value="Six-hairpin glycosidases"/>
    <property type="match status" value="1"/>
</dbReference>
<dbReference type="InterPro" id="IPR008979">
    <property type="entry name" value="Galactose-bd-like_sf"/>
</dbReference>
<feature type="domain" description="Alpha-L-rhamnosidase six-hairpin glycosidase" evidence="1">
    <location>
        <begin position="390"/>
        <end position="651"/>
    </location>
</feature>
<organism evidence="2 3">
    <name type="scientific">Colletotrichum liriopes</name>
    <dbReference type="NCBI Taxonomy" id="708192"/>
    <lineage>
        <taxon>Eukaryota</taxon>
        <taxon>Fungi</taxon>
        <taxon>Dikarya</taxon>
        <taxon>Ascomycota</taxon>
        <taxon>Pezizomycotina</taxon>
        <taxon>Sordariomycetes</taxon>
        <taxon>Hypocreomycetidae</taxon>
        <taxon>Glomerellales</taxon>
        <taxon>Glomerellaceae</taxon>
        <taxon>Colletotrichum</taxon>
        <taxon>Colletotrichum spaethianum species complex</taxon>
    </lineage>
</organism>
<dbReference type="GO" id="GO:0005975">
    <property type="term" value="P:carbohydrate metabolic process"/>
    <property type="evidence" value="ECO:0007669"/>
    <property type="project" value="InterPro"/>
</dbReference>
<dbReference type="Pfam" id="PF17389">
    <property type="entry name" value="Bac_rhamnosid6H"/>
    <property type="match status" value="1"/>
</dbReference>
<accession>A0AA37GV36</accession>
<dbReference type="PANTHER" id="PTHR34987:SF2">
    <property type="entry name" value="B, PUTATIVE (AFU_ORTHOLOGUE AFUA_7G05040)-RELATED"/>
    <property type="match status" value="1"/>
</dbReference>
<dbReference type="SUPFAM" id="SSF49785">
    <property type="entry name" value="Galactose-binding domain-like"/>
    <property type="match status" value="1"/>
</dbReference>